<sequence length="98" mass="10784">MDLNAEKHFSIGFSMGEYGPQAEKVRREELVLLEHLHDAGMAAVIVADEYDIVEGRGLADVPQHPPDELVASVGLEGPKAFLRVHQPVLRNGRDDVDV</sequence>
<name>A0A9W7CNM4_9STRA</name>
<keyword evidence="2" id="KW-1185">Reference proteome</keyword>
<reference evidence="1" key="1">
    <citation type="submission" date="2023-04" db="EMBL/GenBank/DDBJ databases">
        <title>Phytophthora fragariaefolia NBRC 109709.</title>
        <authorList>
            <person name="Ichikawa N."/>
            <person name="Sato H."/>
            <person name="Tonouchi N."/>
        </authorList>
    </citation>
    <scope>NUCLEOTIDE SEQUENCE</scope>
    <source>
        <strain evidence="1">NBRC 109709</strain>
    </source>
</reference>
<dbReference type="Proteomes" id="UP001165121">
    <property type="component" value="Unassembled WGS sequence"/>
</dbReference>
<organism evidence="1 2">
    <name type="scientific">Phytophthora fragariaefolia</name>
    <dbReference type="NCBI Taxonomy" id="1490495"/>
    <lineage>
        <taxon>Eukaryota</taxon>
        <taxon>Sar</taxon>
        <taxon>Stramenopiles</taxon>
        <taxon>Oomycota</taxon>
        <taxon>Peronosporomycetes</taxon>
        <taxon>Peronosporales</taxon>
        <taxon>Peronosporaceae</taxon>
        <taxon>Phytophthora</taxon>
    </lineage>
</organism>
<proteinExistence type="predicted"/>
<dbReference type="EMBL" id="BSXT01000870">
    <property type="protein sequence ID" value="GMF35430.1"/>
    <property type="molecule type" value="Genomic_DNA"/>
</dbReference>
<evidence type="ECO:0000313" key="1">
    <source>
        <dbReference type="EMBL" id="GMF35430.1"/>
    </source>
</evidence>
<protein>
    <submittedName>
        <fullName evidence="1">Unnamed protein product</fullName>
    </submittedName>
</protein>
<comment type="caution">
    <text evidence="1">The sequence shown here is derived from an EMBL/GenBank/DDBJ whole genome shotgun (WGS) entry which is preliminary data.</text>
</comment>
<accession>A0A9W7CNM4</accession>
<evidence type="ECO:0000313" key="2">
    <source>
        <dbReference type="Proteomes" id="UP001165121"/>
    </source>
</evidence>
<gene>
    <name evidence="1" type="ORF">Pfra01_000937600</name>
</gene>
<dbReference type="AlphaFoldDB" id="A0A9W7CNM4"/>